<protein>
    <submittedName>
        <fullName evidence="1">Fido domain-containing protein</fullName>
    </submittedName>
</protein>
<keyword evidence="2" id="KW-1185">Reference proteome</keyword>
<dbReference type="Gene3D" id="1.10.3290.10">
    <property type="entry name" value="Fido-like domain"/>
    <property type="match status" value="1"/>
</dbReference>
<accession>A0A061AJF8</accession>
<gene>
    <name evidence="1" type="ORF">Aocu_10540</name>
</gene>
<evidence type="ECO:0000313" key="2">
    <source>
        <dbReference type="Proteomes" id="UP000032434"/>
    </source>
</evidence>
<organism evidence="1 2">
    <name type="scientific">Acholeplasma oculi</name>
    <dbReference type="NCBI Taxonomy" id="35623"/>
    <lineage>
        <taxon>Bacteria</taxon>
        <taxon>Bacillati</taxon>
        <taxon>Mycoplasmatota</taxon>
        <taxon>Mollicutes</taxon>
        <taxon>Acholeplasmatales</taxon>
        <taxon>Acholeplasmataceae</taxon>
        <taxon>Acholeplasma</taxon>
    </lineage>
</organism>
<dbReference type="KEGG" id="aoc:Aocu_10540"/>
<reference evidence="2" key="1">
    <citation type="submission" date="2014-05" db="EMBL/GenBank/DDBJ databases">
        <authorList>
            <person name="Kube M."/>
        </authorList>
    </citation>
    <scope>NUCLEOTIDE SEQUENCE [LARGE SCALE GENOMIC DNA]</scope>
</reference>
<proteinExistence type="predicted"/>
<dbReference type="AlphaFoldDB" id="A0A061AJF8"/>
<name>A0A061AJF8_9MOLU</name>
<dbReference type="STRING" id="35623.Aocu_10540"/>
<dbReference type="InParanoid" id="A0A061AJF8"/>
<dbReference type="InterPro" id="IPR036597">
    <property type="entry name" value="Fido-like_dom_sf"/>
</dbReference>
<sequence>MIALSNMSRLQVSTETLLLFIRVYESKGKEFFYDELFNKDKDVFLKKTIESNVFYIGKLLNMPLTDARLKLIAKKKLVAKNKAETLMINIKHALSSIQKFPKDFELFPNEFDNLARMLSKDNEPIKFRVTEGKPDGTLFSSKKTISLKEHLELLIKEYNTQQKTKQYELLQLITNFYIDYVNASVFSSHNELIAYIILYAFLLRDFNVFKYVSFFEYFYKQQEQYKLALNQANYYYNTGYPNTDLLSKFIMDILNNAYDHVNDFAREYSFEKKLNKSDNIEATIRNGKEIFSKEDIRLAHPTVSLITIDRTLKRLKDEGLIQPLGKGRSSKWQRIDESKRQNGRQLDIFQFTD</sequence>
<dbReference type="EMBL" id="LK028559">
    <property type="protein sequence ID" value="CDR31127.1"/>
    <property type="molecule type" value="Genomic_DNA"/>
</dbReference>
<dbReference type="PATRIC" id="fig|35623.3.peg.1054"/>
<dbReference type="Proteomes" id="UP000032434">
    <property type="component" value="Chromosome 1"/>
</dbReference>
<evidence type="ECO:0000313" key="1">
    <source>
        <dbReference type="EMBL" id="CDR31127.1"/>
    </source>
</evidence>
<dbReference type="OrthoDB" id="9813719at2"/>
<dbReference type="HOGENOM" id="CLU_793714_0_0_14"/>
<dbReference type="RefSeq" id="WP_045749578.1">
    <property type="nucleotide sequence ID" value="NZ_UFRU01000001.1"/>
</dbReference>